<protein>
    <recommendedName>
        <fullName evidence="3">Anti-sigma factor</fullName>
    </recommendedName>
</protein>
<proteinExistence type="predicted"/>
<evidence type="ECO:0000313" key="1">
    <source>
        <dbReference type="EMBL" id="GMG85575.1"/>
    </source>
</evidence>
<dbReference type="Pfam" id="PF19911">
    <property type="entry name" value="DUF6384"/>
    <property type="match status" value="1"/>
</dbReference>
<organism evidence="1 2">
    <name type="scientific">Paralimibaculum aggregatum</name>
    <dbReference type="NCBI Taxonomy" id="3036245"/>
    <lineage>
        <taxon>Bacteria</taxon>
        <taxon>Pseudomonadati</taxon>
        <taxon>Pseudomonadota</taxon>
        <taxon>Alphaproteobacteria</taxon>
        <taxon>Rhodobacterales</taxon>
        <taxon>Paracoccaceae</taxon>
        <taxon>Paralimibaculum</taxon>
    </lineage>
</organism>
<dbReference type="InterPro" id="IPR045964">
    <property type="entry name" value="DUF6384"/>
</dbReference>
<sequence length="313" mass="33800">MAEPSGTTSGTSGTAAAAQPAADLDELMMAMDVVDTLRHDRRMLERELGQDDRDEALKQRLRELYEGQGLAVTEAILDEGIAALRESRFSYEPPQPSLAVTLARLWVSRMRWGPWAGGAAALLVGWLLWSALAPSEEARLAADLEAAAQKAAALADDATAESRLAELRRRTEAALAAGRLDEAEAGIAEFGRLADRLAAVYDIRIVSRPGTLTGLWREPDVNSSARNYYIVVEAVAPDGAVLARPVANEETGRTETVKLWAKRVPKATFDRVAADKTDDGIVQESLLGSKRAGRLAPDWAMPVEPGAITSWEK</sequence>
<reference evidence="1 2" key="1">
    <citation type="submission" date="2023-04" db="EMBL/GenBank/DDBJ databases">
        <title>Marinoamorphus aggregata gen. nov., sp. Nov., isolate from tissue of brittle star Ophioplocus japonicus.</title>
        <authorList>
            <person name="Kawano K."/>
            <person name="Sawayama S."/>
            <person name="Nakagawa S."/>
        </authorList>
    </citation>
    <scope>NUCLEOTIDE SEQUENCE [LARGE SCALE GENOMIC DNA]</scope>
    <source>
        <strain evidence="1 2">NKW23</strain>
    </source>
</reference>
<dbReference type="Proteomes" id="UP001239909">
    <property type="component" value="Unassembled WGS sequence"/>
</dbReference>
<keyword evidence="2" id="KW-1185">Reference proteome</keyword>
<dbReference type="EMBL" id="BSYI01000078">
    <property type="protein sequence ID" value="GMG85575.1"/>
    <property type="molecule type" value="Genomic_DNA"/>
</dbReference>
<evidence type="ECO:0000313" key="2">
    <source>
        <dbReference type="Proteomes" id="UP001239909"/>
    </source>
</evidence>
<comment type="caution">
    <text evidence="1">The sequence shown here is derived from an EMBL/GenBank/DDBJ whole genome shotgun (WGS) entry which is preliminary data.</text>
</comment>
<gene>
    <name evidence="1" type="ORF">LNKW23_47980</name>
</gene>
<name>A0ABQ6LU25_9RHOB</name>
<evidence type="ECO:0008006" key="3">
    <source>
        <dbReference type="Google" id="ProtNLM"/>
    </source>
</evidence>
<dbReference type="RefSeq" id="WP_285674973.1">
    <property type="nucleotide sequence ID" value="NZ_BSYI01000078.1"/>
</dbReference>
<accession>A0ABQ6LU25</accession>